<dbReference type="Gene3D" id="3.30.1490.20">
    <property type="entry name" value="ATP-grasp fold, A domain"/>
    <property type="match status" value="1"/>
</dbReference>
<dbReference type="GO" id="GO:0005524">
    <property type="term" value="F:ATP binding"/>
    <property type="evidence" value="ECO:0007669"/>
    <property type="project" value="InterPro"/>
</dbReference>
<dbReference type="AlphaFoldDB" id="K1XJ50"/>
<name>K1XJ50_9BACT</name>
<evidence type="ECO:0000313" key="1">
    <source>
        <dbReference type="EMBL" id="EKD25222.1"/>
    </source>
</evidence>
<comment type="caution">
    <text evidence="1">The sequence shown here is derived from an EMBL/GenBank/DDBJ whole genome shotgun (WGS) entry which is preliminary data.</text>
</comment>
<evidence type="ECO:0008006" key="2">
    <source>
        <dbReference type="Google" id="ProtNLM"/>
    </source>
</evidence>
<protein>
    <recommendedName>
        <fullName evidence="2">ATP-grasp domain-containing protein</fullName>
    </recommendedName>
</protein>
<dbReference type="InterPro" id="IPR013815">
    <property type="entry name" value="ATP_grasp_subdomain_1"/>
</dbReference>
<organism evidence="1">
    <name type="scientific">uncultured bacterium</name>
    <name type="common">gcode 4</name>
    <dbReference type="NCBI Taxonomy" id="1234023"/>
    <lineage>
        <taxon>Bacteria</taxon>
        <taxon>environmental samples</taxon>
    </lineage>
</organism>
<gene>
    <name evidence="1" type="ORF">ACD_80C00102G0014</name>
</gene>
<sequence>MQKNIRLWIQKYRRWEFWPGYLFDIPVYIYCTYLVIKAGHIGFFSNINPSMILSGFAGYSKYDDIDKFEPRLLPISILITEGHESEYSEQQMKENNIHYPCIAKPTLGRTGRDVKKIHNSKQLKTYLKRIHEDILIQEFIDYPLEFGIFYYRIPGEEEGHITGIVEKKFMFLHGDGKSTFEQLIYNHPRAKYYYHQFKEEYKEKWTNILADWEKFQLNYIGNHCRGSVFYDVSKIITPELEKIIDDMSKKIDGFYFGRYDIKAKSVEELCQGNFKIIELNGMGSLPTHIYDPKHTLRNAYKTLIQHRDIAYRISKENKKRGHKFVPFKEIRKIVKQYWI</sequence>
<accession>K1XJ50</accession>
<reference evidence="1" key="1">
    <citation type="journal article" date="2012" name="Science">
        <title>Fermentation, hydrogen, and sulfur metabolism in multiple uncultivated bacterial phyla.</title>
        <authorList>
            <person name="Wrighton K.C."/>
            <person name="Thomas B.C."/>
            <person name="Sharon I."/>
            <person name="Miller C.S."/>
            <person name="Castelle C.J."/>
            <person name="VerBerkmoes N.C."/>
            <person name="Wilkins M.J."/>
            <person name="Hettich R.L."/>
            <person name="Lipton M.S."/>
            <person name="Williams K.H."/>
            <person name="Long P.E."/>
            <person name="Banfield J.F."/>
        </authorList>
    </citation>
    <scope>NUCLEOTIDE SEQUENCE [LARGE SCALE GENOMIC DNA]</scope>
</reference>
<dbReference type="SUPFAM" id="SSF56059">
    <property type="entry name" value="Glutathione synthetase ATP-binding domain-like"/>
    <property type="match status" value="1"/>
</dbReference>
<dbReference type="EMBL" id="AMFJ01036109">
    <property type="protein sequence ID" value="EKD25222.1"/>
    <property type="molecule type" value="Genomic_DNA"/>
</dbReference>
<proteinExistence type="predicted"/>